<gene>
    <name evidence="4" type="primary">LOC111731836</name>
</gene>
<sequence length="258" mass="27500">MFRTTSRQGVITELFLCCALSYCGVFLEKAAISGVAGPTERKESFQGEGTSPPKQGHEKAGAWAAYGGGEIELEGLQWSEHQANPGDGMALQGRRELRQVGGAFVLLHRPVADRGGVVGRGSPFSSGPFSPRGLPLSRQPATLPAAEGMRALVLTGESSTVCTRVCSPSLAPLLFQFWRSEVLQSGCLRDAPSGGSRENLPPCLSSVRRRPHPLAGSPFHLDSGPLQALPHLSPHFLPGPYDRDLPMLSRRSCPPQGP</sequence>
<evidence type="ECO:0000256" key="1">
    <source>
        <dbReference type="SAM" id="MobiDB-lite"/>
    </source>
</evidence>
<feature type="region of interest" description="Disordered" evidence="1">
    <location>
        <begin position="235"/>
        <end position="258"/>
    </location>
</feature>
<evidence type="ECO:0000313" key="3">
    <source>
        <dbReference type="Proteomes" id="UP000515202"/>
    </source>
</evidence>
<name>A0A6P6BX40_PTEVA</name>
<evidence type="ECO:0000256" key="2">
    <source>
        <dbReference type="SAM" id="SignalP"/>
    </source>
</evidence>
<keyword evidence="3" id="KW-1185">Reference proteome</keyword>
<dbReference type="GeneID" id="111731836"/>
<feature type="region of interest" description="Disordered" evidence="1">
    <location>
        <begin position="37"/>
        <end position="60"/>
    </location>
</feature>
<organism evidence="3 4">
    <name type="scientific">Pteropus vampyrus</name>
    <name type="common">Large flying fox</name>
    <dbReference type="NCBI Taxonomy" id="132908"/>
    <lineage>
        <taxon>Eukaryota</taxon>
        <taxon>Metazoa</taxon>
        <taxon>Chordata</taxon>
        <taxon>Craniata</taxon>
        <taxon>Vertebrata</taxon>
        <taxon>Euteleostomi</taxon>
        <taxon>Mammalia</taxon>
        <taxon>Eutheria</taxon>
        <taxon>Laurasiatheria</taxon>
        <taxon>Chiroptera</taxon>
        <taxon>Yinpterochiroptera</taxon>
        <taxon>Pteropodoidea</taxon>
        <taxon>Pteropodidae</taxon>
        <taxon>Pteropodinae</taxon>
        <taxon>Pteropus</taxon>
    </lineage>
</organism>
<reference evidence="4" key="1">
    <citation type="submission" date="2025-08" db="UniProtKB">
        <authorList>
            <consortium name="RefSeq"/>
        </authorList>
    </citation>
    <scope>IDENTIFICATION</scope>
    <source>
        <tissue evidence="4">Kidney</tissue>
    </source>
</reference>
<feature type="signal peptide" evidence="2">
    <location>
        <begin position="1"/>
        <end position="21"/>
    </location>
</feature>
<dbReference type="RefSeq" id="XP_023379460.1">
    <property type="nucleotide sequence ID" value="XM_023523692.1"/>
</dbReference>
<dbReference type="AlphaFoldDB" id="A0A6P6BX40"/>
<feature type="chain" id="PRO_5027699576" evidence="2">
    <location>
        <begin position="22"/>
        <end position="258"/>
    </location>
</feature>
<keyword evidence="2" id="KW-0732">Signal</keyword>
<accession>A0A6P6BX40</accession>
<evidence type="ECO:0000313" key="4">
    <source>
        <dbReference type="RefSeq" id="XP_023379460.1"/>
    </source>
</evidence>
<dbReference type="KEGG" id="pvp:111731836"/>
<proteinExistence type="predicted"/>
<dbReference type="Proteomes" id="UP000515202">
    <property type="component" value="Unplaced"/>
</dbReference>
<protein>
    <submittedName>
        <fullName evidence="4">Uncharacterized protein LOC111731836 isoform X1</fullName>
    </submittedName>
</protein>